<keyword evidence="2" id="KW-1185">Reference proteome</keyword>
<dbReference type="VEuPathDB" id="FungiDB:MYCFIDRAFT_83552"/>
<dbReference type="KEGG" id="pfj:MYCFIDRAFT_83552"/>
<evidence type="ECO:0000313" key="2">
    <source>
        <dbReference type="Proteomes" id="UP000016932"/>
    </source>
</evidence>
<dbReference type="EMBL" id="KB446559">
    <property type="protein sequence ID" value="EME82197.1"/>
    <property type="molecule type" value="Genomic_DNA"/>
</dbReference>
<accession>M3AXK7</accession>
<sequence>MAQQVAALLPGLAVGGDNVLYGGLGSGFSESSGLLKRDACVDAFGTGWITSTCTPGTTLCCEHVAILIVLPADTWEVRSPAVAQERCFLQMSKKVWRPGSSATVKTG</sequence>
<dbReference type="Proteomes" id="UP000016932">
    <property type="component" value="Unassembled WGS sequence"/>
</dbReference>
<dbReference type="GeneID" id="19342070"/>
<evidence type="ECO:0000313" key="1">
    <source>
        <dbReference type="EMBL" id="EME82197.1"/>
    </source>
</evidence>
<dbReference type="HOGENOM" id="CLU_2211121_0_0_1"/>
<dbReference type="RefSeq" id="XP_007927611.1">
    <property type="nucleotide sequence ID" value="XM_007929420.1"/>
</dbReference>
<dbReference type="AlphaFoldDB" id="M3AXK7"/>
<organism evidence="1 2">
    <name type="scientific">Pseudocercospora fijiensis (strain CIRAD86)</name>
    <name type="common">Black leaf streak disease fungus</name>
    <name type="synonym">Mycosphaerella fijiensis</name>
    <dbReference type="NCBI Taxonomy" id="383855"/>
    <lineage>
        <taxon>Eukaryota</taxon>
        <taxon>Fungi</taxon>
        <taxon>Dikarya</taxon>
        <taxon>Ascomycota</taxon>
        <taxon>Pezizomycotina</taxon>
        <taxon>Dothideomycetes</taxon>
        <taxon>Dothideomycetidae</taxon>
        <taxon>Mycosphaerellales</taxon>
        <taxon>Mycosphaerellaceae</taxon>
        <taxon>Pseudocercospora</taxon>
    </lineage>
</organism>
<name>M3AXK7_PSEFD</name>
<proteinExistence type="predicted"/>
<reference evidence="1 2" key="1">
    <citation type="journal article" date="2012" name="PLoS Pathog.">
        <title>Diverse lifestyles and strategies of plant pathogenesis encoded in the genomes of eighteen Dothideomycetes fungi.</title>
        <authorList>
            <person name="Ohm R.A."/>
            <person name="Feau N."/>
            <person name="Henrissat B."/>
            <person name="Schoch C.L."/>
            <person name="Horwitz B.A."/>
            <person name="Barry K.W."/>
            <person name="Condon B.J."/>
            <person name="Copeland A.C."/>
            <person name="Dhillon B."/>
            <person name="Glaser F."/>
            <person name="Hesse C.N."/>
            <person name="Kosti I."/>
            <person name="LaButti K."/>
            <person name="Lindquist E.A."/>
            <person name="Lucas S."/>
            <person name="Salamov A.A."/>
            <person name="Bradshaw R.E."/>
            <person name="Ciuffetti L."/>
            <person name="Hamelin R.C."/>
            <person name="Kema G.H.J."/>
            <person name="Lawrence C."/>
            <person name="Scott J.A."/>
            <person name="Spatafora J.W."/>
            <person name="Turgeon B.G."/>
            <person name="de Wit P.J.G.M."/>
            <person name="Zhong S."/>
            <person name="Goodwin S.B."/>
            <person name="Grigoriev I.V."/>
        </authorList>
    </citation>
    <scope>NUCLEOTIDE SEQUENCE [LARGE SCALE GENOMIC DNA]</scope>
    <source>
        <strain evidence="1 2">CIRAD86</strain>
    </source>
</reference>
<gene>
    <name evidence="1" type="ORF">MYCFIDRAFT_83552</name>
</gene>
<protein>
    <submittedName>
        <fullName evidence="1">Uncharacterized protein</fullName>
    </submittedName>
</protein>